<evidence type="ECO:0000313" key="1">
    <source>
        <dbReference type="EMBL" id="MFC7320611.1"/>
    </source>
</evidence>
<gene>
    <name evidence="1" type="ORF">ACFQMN_06935</name>
</gene>
<proteinExistence type="predicted"/>
<dbReference type="InterPro" id="IPR027417">
    <property type="entry name" value="P-loop_NTPase"/>
</dbReference>
<comment type="caution">
    <text evidence="1">The sequence shown here is derived from an EMBL/GenBank/DDBJ whole genome shotgun (WGS) entry which is preliminary data.</text>
</comment>
<name>A0ABW2K3K6_9BACI</name>
<dbReference type="PANTHER" id="PTHR37816">
    <property type="entry name" value="YALI0E33011P"/>
    <property type="match status" value="1"/>
</dbReference>
<dbReference type="Proteomes" id="UP001596494">
    <property type="component" value="Unassembled WGS sequence"/>
</dbReference>
<evidence type="ECO:0008006" key="3">
    <source>
        <dbReference type="Google" id="ProtNLM"/>
    </source>
</evidence>
<organism evidence="1 2">
    <name type="scientific">Halobacillus campisalis</name>
    <dbReference type="NCBI Taxonomy" id="435909"/>
    <lineage>
        <taxon>Bacteria</taxon>
        <taxon>Bacillati</taxon>
        <taxon>Bacillota</taxon>
        <taxon>Bacilli</taxon>
        <taxon>Bacillales</taxon>
        <taxon>Bacillaceae</taxon>
        <taxon>Halobacillus</taxon>
    </lineage>
</organism>
<dbReference type="EMBL" id="JBHTBY010000006">
    <property type="protein sequence ID" value="MFC7320611.1"/>
    <property type="molecule type" value="Genomic_DNA"/>
</dbReference>
<dbReference type="PANTHER" id="PTHR37816:SF3">
    <property type="entry name" value="MODULATES DNA TOPOLOGY"/>
    <property type="match status" value="1"/>
</dbReference>
<reference evidence="2" key="1">
    <citation type="journal article" date="2019" name="Int. J. Syst. Evol. Microbiol.">
        <title>The Global Catalogue of Microorganisms (GCM) 10K type strain sequencing project: providing services to taxonomists for standard genome sequencing and annotation.</title>
        <authorList>
            <consortium name="The Broad Institute Genomics Platform"/>
            <consortium name="The Broad Institute Genome Sequencing Center for Infectious Disease"/>
            <person name="Wu L."/>
            <person name="Ma J."/>
        </authorList>
    </citation>
    <scope>NUCLEOTIDE SEQUENCE [LARGE SCALE GENOMIC DNA]</scope>
    <source>
        <strain evidence="2">CCUG 73951</strain>
    </source>
</reference>
<evidence type="ECO:0000313" key="2">
    <source>
        <dbReference type="Proteomes" id="UP001596494"/>
    </source>
</evidence>
<dbReference type="RefSeq" id="WP_289214243.1">
    <property type="nucleotide sequence ID" value="NZ_JAPVRC010000001.1"/>
</dbReference>
<keyword evidence="2" id="KW-1185">Reference proteome</keyword>
<dbReference type="Gene3D" id="3.40.50.300">
    <property type="entry name" value="P-loop containing nucleotide triphosphate hydrolases"/>
    <property type="match status" value="1"/>
</dbReference>
<dbReference type="InterPro" id="IPR052922">
    <property type="entry name" value="Cytidylate_Kinase-2"/>
</dbReference>
<protein>
    <recommendedName>
        <fullName evidence="3">Topology modulation protein</fullName>
    </recommendedName>
</protein>
<accession>A0ABW2K3K6</accession>
<sequence>MNRVVILGSAGSGKSTLAKQLGGCHHIEVVHMDRLFWKPGWIMSTQAELAAKQKVHLDKPSWIIEGNYSGVWDERLALADTVIMLDLNRYLCLWRILKRWLLNKGKSREDMGPGCSERMSLEFIKYVWNYPTKKRNHVMSSALEQANHAQIVILPSKKAVKKFLRQNACT</sequence>
<dbReference type="SUPFAM" id="SSF52540">
    <property type="entry name" value="P-loop containing nucleoside triphosphate hydrolases"/>
    <property type="match status" value="1"/>
</dbReference>